<organism evidence="2 3">
    <name type="scientific">Salinarimonas ramus</name>
    <dbReference type="NCBI Taxonomy" id="690164"/>
    <lineage>
        <taxon>Bacteria</taxon>
        <taxon>Pseudomonadati</taxon>
        <taxon>Pseudomonadota</taxon>
        <taxon>Alphaproteobacteria</taxon>
        <taxon>Hyphomicrobiales</taxon>
        <taxon>Salinarimonadaceae</taxon>
        <taxon>Salinarimonas</taxon>
    </lineage>
</organism>
<dbReference type="Proteomes" id="UP000600449">
    <property type="component" value="Unassembled WGS sequence"/>
</dbReference>
<comment type="caution">
    <text evidence="2">The sequence shown here is derived from an EMBL/GenBank/DDBJ whole genome shotgun (WGS) entry which is preliminary data.</text>
</comment>
<protein>
    <submittedName>
        <fullName evidence="2">N-acetyltransferase</fullName>
    </submittedName>
</protein>
<dbReference type="PROSITE" id="PS51186">
    <property type="entry name" value="GNAT"/>
    <property type="match status" value="1"/>
</dbReference>
<dbReference type="Gene3D" id="3.40.630.30">
    <property type="match status" value="1"/>
</dbReference>
<dbReference type="SUPFAM" id="SSF55729">
    <property type="entry name" value="Acyl-CoA N-acyltransferases (Nat)"/>
    <property type="match status" value="1"/>
</dbReference>
<dbReference type="EMBL" id="BMMF01000025">
    <property type="protein sequence ID" value="GGK55654.1"/>
    <property type="molecule type" value="Genomic_DNA"/>
</dbReference>
<reference evidence="2 3" key="1">
    <citation type="journal article" date="2014" name="Int. J. Syst. Evol. Microbiol.">
        <title>Complete genome sequence of Corynebacterium casei LMG S-19264T (=DSM 44701T), isolated from a smear-ripened cheese.</title>
        <authorList>
            <consortium name="US DOE Joint Genome Institute (JGI-PGF)"/>
            <person name="Walter F."/>
            <person name="Albersmeier A."/>
            <person name="Kalinowski J."/>
            <person name="Ruckert C."/>
        </authorList>
    </citation>
    <scope>NUCLEOTIDE SEQUENCE [LARGE SCALE GENOMIC DNA]</scope>
    <source>
        <strain evidence="2 3">CGMCC 1.9161</strain>
    </source>
</reference>
<dbReference type="GO" id="GO:0016747">
    <property type="term" value="F:acyltransferase activity, transferring groups other than amino-acyl groups"/>
    <property type="evidence" value="ECO:0007669"/>
    <property type="project" value="InterPro"/>
</dbReference>
<evidence type="ECO:0000313" key="3">
    <source>
        <dbReference type="Proteomes" id="UP000600449"/>
    </source>
</evidence>
<keyword evidence="3" id="KW-1185">Reference proteome</keyword>
<proteinExistence type="predicted"/>
<evidence type="ECO:0000313" key="2">
    <source>
        <dbReference type="EMBL" id="GGK55654.1"/>
    </source>
</evidence>
<sequence>MTTAISIIDEPSDDVRNAILAPLDVFSRERGFAFEPRTLALVLRHEAHVVGGLVGQLNWDWLYIQILAVPKFLRGGGHGRALVEEAERRAVAAGCRGVWVDTFTFQSPGFYERLGYERFGELPGYPGNESRLFLRKLLTKR</sequence>
<dbReference type="AlphaFoldDB" id="A0A917VAH4"/>
<accession>A0A917VAH4</accession>
<dbReference type="RefSeq" id="WP_188915809.1">
    <property type="nucleotide sequence ID" value="NZ_BMMF01000025.1"/>
</dbReference>
<feature type="domain" description="N-acetyltransferase" evidence="1">
    <location>
        <begin position="1"/>
        <end position="139"/>
    </location>
</feature>
<dbReference type="InterPro" id="IPR016181">
    <property type="entry name" value="Acyl_CoA_acyltransferase"/>
</dbReference>
<dbReference type="InterPro" id="IPR000182">
    <property type="entry name" value="GNAT_dom"/>
</dbReference>
<gene>
    <name evidence="2" type="ORF">GCM10011322_47860</name>
</gene>
<evidence type="ECO:0000259" key="1">
    <source>
        <dbReference type="PROSITE" id="PS51186"/>
    </source>
</evidence>
<name>A0A917VAH4_9HYPH</name>
<dbReference type="CDD" id="cd04301">
    <property type="entry name" value="NAT_SF"/>
    <property type="match status" value="1"/>
</dbReference>
<dbReference type="Pfam" id="PF00583">
    <property type="entry name" value="Acetyltransf_1"/>
    <property type="match status" value="1"/>
</dbReference>